<keyword evidence="3 4" id="KW-0808">Transferase</keyword>
<evidence type="ECO:0000256" key="3">
    <source>
        <dbReference type="ARBA" id="ARBA00022679"/>
    </source>
</evidence>
<evidence type="ECO:0000313" key="4">
    <source>
        <dbReference type="EMBL" id="RYB94630.1"/>
    </source>
</evidence>
<reference evidence="4 5" key="1">
    <citation type="submission" date="2019-01" db="EMBL/GenBank/DDBJ databases">
        <title>Novel species of Nocardioides.</title>
        <authorList>
            <person name="Liu Q."/>
            <person name="Xin Y.-H."/>
        </authorList>
    </citation>
    <scope>NUCLEOTIDE SEQUENCE [LARGE SCALE GENOMIC DNA]</scope>
    <source>
        <strain evidence="4 5">CGMCC 4.6882</strain>
    </source>
</reference>
<dbReference type="CDD" id="cd03801">
    <property type="entry name" value="GT4_PimA-like"/>
    <property type="match status" value="1"/>
</dbReference>
<name>A0A4Q2RZ98_9ACTN</name>
<comment type="similarity">
    <text evidence="1">Belongs to the glycosyltransferase group 1 family. Glycosyltransferase 4 subfamily.</text>
</comment>
<dbReference type="Pfam" id="PF13692">
    <property type="entry name" value="Glyco_trans_1_4"/>
    <property type="match status" value="1"/>
</dbReference>
<gene>
    <name evidence="4" type="ORF">EUA93_09920</name>
</gene>
<dbReference type="EMBL" id="SDWT01000001">
    <property type="protein sequence ID" value="RYB94630.1"/>
    <property type="molecule type" value="Genomic_DNA"/>
</dbReference>
<dbReference type="Proteomes" id="UP000294071">
    <property type="component" value="Unassembled WGS sequence"/>
</dbReference>
<dbReference type="GO" id="GO:0016757">
    <property type="term" value="F:glycosyltransferase activity"/>
    <property type="evidence" value="ECO:0007669"/>
    <property type="project" value="UniProtKB-KW"/>
</dbReference>
<dbReference type="OrthoDB" id="6286688at2"/>
<comment type="caution">
    <text evidence="4">The sequence shown here is derived from an EMBL/GenBank/DDBJ whole genome shotgun (WGS) entry which is preliminary data.</text>
</comment>
<dbReference type="SUPFAM" id="SSF53756">
    <property type="entry name" value="UDP-Glycosyltransferase/glycogen phosphorylase"/>
    <property type="match status" value="1"/>
</dbReference>
<accession>A0A4Q2RZ98</accession>
<evidence type="ECO:0000313" key="5">
    <source>
        <dbReference type="Proteomes" id="UP000294071"/>
    </source>
</evidence>
<organism evidence="4 5">
    <name type="scientific">Nocardioides oleivorans</name>
    <dbReference type="NCBI Taxonomy" id="273676"/>
    <lineage>
        <taxon>Bacteria</taxon>
        <taxon>Bacillati</taxon>
        <taxon>Actinomycetota</taxon>
        <taxon>Actinomycetes</taxon>
        <taxon>Propionibacteriales</taxon>
        <taxon>Nocardioidaceae</taxon>
        <taxon>Nocardioides</taxon>
    </lineage>
</organism>
<sequence length="338" mass="36399">MAERVYLAANNPDLGGGEQMLVRTAAALVDLGTPVTVVAGDSPSDVLDAAFDVGADVVAIHADGRRDYLRGLRAWDRQHRDGLLWCHGLVPALATAGRRRRLVHLHQLPRSRGQWAALSVARRRADRLLTPSAHLTSHVPGSQVFANWTDEVDRVSRPDSRNHVGFLGRLATDKGTDLVARAVGHHPDLALVVAGDDRWVADDQLLPVTDALATLGDRVRRVGRVTPADFFAQVDLAVFPSRVPESFGLVVAEAMAAGIPFVISDAGALPEVAGPDHPWIARTGDADDLARAIGDALTTPADGVRAVTDRARARWEEMYSPEAGRERVRTLLADLGVR</sequence>
<dbReference type="PANTHER" id="PTHR12526:SF640">
    <property type="entry name" value="COLANIC ACID BIOSYNTHESIS GLYCOSYLTRANSFERASE WCAL-RELATED"/>
    <property type="match status" value="1"/>
</dbReference>
<protein>
    <submittedName>
        <fullName evidence="4">Glycosyltransferase</fullName>
    </submittedName>
</protein>
<evidence type="ECO:0000256" key="1">
    <source>
        <dbReference type="ARBA" id="ARBA00009481"/>
    </source>
</evidence>
<dbReference type="Gene3D" id="3.40.50.2000">
    <property type="entry name" value="Glycogen Phosphorylase B"/>
    <property type="match status" value="2"/>
</dbReference>
<evidence type="ECO:0000256" key="2">
    <source>
        <dbReference type="ARBA" id="ARBA00022676"/>
    </source>
</evidence>
<keyword evidence="2" id="KW-0328">Glycosyltransferase</keyword>
<keyword evidence="5" id="KW-1185">Reference proteome</keyword>
<dbReference type="PANTHER" id="PTHR12526">
    <property type="entry name" value="GLYCOSYLTRANSFERASE"/>
    <property type="match status" value="1"/>
</dbReference>
<dbReference type="AlphaFoldDB" id="A0A4Q2RZ98"/>
<proteinExistence type="inferred from homology"/>
<dbReference type="RefSeq" id="WP_129399978.1">
    <property type="nucleotide sequence ID" value="NZ_SDWT01000001.1"/>
</dbReference>